<dbReference type="GO" id="GO:0022857">
    <property type="term" value="F:transmembrane transporter activity"/>
    <property type="evidence" value="ECO:0007669"/>
    <property type="project" value="TreeGrafter"/>
</dbReference>
<dbReference type="InterPro" id="IPR015854">
    <property type="entry name" value="ABC_transpr_LolD-like"/>
</dbReference>
<dbReference type="Proteomes" id="UP000479756">
    <property type="component" value="Unassembled WGS sequence"/>
</dbReference>
<dbReference type="RefSeq" id="WP_163474145.1">
    <property type="nucleotide sequence ID" value="NZ_JAAGWZ010000004.1"/>
</dbReference>
<dbReference type="GO" id="GO:0005886">
    <property type="term" value="C:plasma membrane"/>
    <property type="evidence" value="ECO:0007669"/>
    <property type="project" value="TreeGrafter"/>
</dbReference>
<dbReference type="PANTHER" id="PTHR24220:SF86">
    <property type="entry name" value="ABC TRANSPORTER ABCH.1"/>
    <property type="match status" value="1"/>
</dbReference>
<keyword evidence="1" id="KW-0813">Transport</keyword>
<dbReference type="GO" id="GO:0016887">
    <property type="term" value="F:ATP hydrolysis activity"/>
    <property type="evidence" value="ECO:0007669"/>
    <property type="project" value="InterPro"/>
</dbReference>
<dbReference type="PANTHER" id="PTHR24220">
    <property type="entry name" value="IMPORT ATP-BINDING PROTEIN"/>
    <property type="match status" value="1"/>
</dbReference>
<dbReference type="SMART" id="SM00382">
    <property type="entry name" value="AAA"/>
    <property type="match status" value="1"/>
</dbReference>
<reference evidence="5 6" key="1">
    <citation type="journal article" date="2014" name="Int. J. Syst. Evol. Microbiol.">
        <title>Description of Galbitalea soli gen. nov., sp. nov., and Frondihabitans sucicola sp. nov.</title>
        <authorList>
            <person name="Kim S.J."/>
            <person name="Lim J.M."/>
            <person name="Ahn J.H."/>
            <person name="Weon H.Y."/>
            <person name="Hamada M."/>
            <person name="Suzuki K."/>
            <person name="Ahn T.Y."/>
            <person name="Kwon S.W."/>
        </authorList>
    </citation>
    <scope>NUCLEOTIDE SEQUENCE [LARGE SCALE GENOMIC DNA]</scope>
    <source>
        <strain evidence="5 6">NBRC 108727</strain>
    </source>
</reference>
<dbReference type="InterPro" id="IPR003593">
    <property type="entry name" value="AAA+_ATPase"/>
</dbReference>
<feature type="domain" description="ABC transporter" evidence="4">
    <location>
        <begin position="14"/>
        <end position="252"/>
    </location>
</feature>
<dbReference type="EMBL" id="JAAGWZ010000004">
    <property type="protein sequence ID" value="NEM92077.1"/>
    <property type="molecule type" value="Genomic_DNA"/>
</dbReference>
<evidence type="ECO:0000313" key="5">
    <source>
        <dbReference type="EMBL" id="NEM92077.1"/>
    </source>
</evidence>
<dbReference type="InterPro" id="IPR017871">
    <property type="entry name" value="ABC_transporter-like_CS"/>
</dbReference>
<gene>
    <name evidence="5" type="ORF">G3T37_12005</name>
</gene>
<protein>
    <submittedName>
        <fullName evidence="5">ABC transporter ATP-binding protein</fullName>
    </submittedName>
</protein>
<comment type="caution">
    <text evidence="5">The sequence shown here is derived from an EMBL/GenBank/DDBJ whole genome shotgun (WGS) entry which is preliminary data.</text>
</comment>
<dbReference type="Pfam" id="PF00005">
    <property type="entry name" value="ABC_tran"/>
    <property type="match status" value="1"/>
</dbReference>
<dbReference type="PROSITE" id="PS00211">
    <property type="entry name" value="ABC_TRANSPORTER_1"/>
    <property type="match status" value="1"/>
</dbReference>
<proteinExistence type="predicted"/>
<dbReference type="FunFam" id="3.40.50.300:FF:000032">
    <property type="entry name" value="Export ABC transporter ATP-binding protein"/>
    <property type="match status" value="1"/>
</dbReference>
<dbReference type="Gene3D" id="3.40.50.300">
    <property type="entry name" value="P-loop containing nucleotide triphosphate hydrolases"/>
    <property type="match status" value="1"/>
</dbReference>
<evidence type="ECO:0000313" key="6">
    <source>
        <dbReference type="Proteomes" id="UP000479756"/>
    </source>
</evidence>
<keyword evidence="3 5" id="KW-0067">ATP-binding</keyword>
<keyword evidence="6" id="KW-1185">Reference proteome</keyword>
<evidence type="ECO:0000256" key="1">
    <source>
        <dbReference type="ARBA" id="ARBA00022448"/>
    </source>
</evidence>
<evidence type="ECO:0000259" key="4">
    <source>
        <dbReference type="PROSITE" id="PS50893"/>
    </source>
</evidence>
<evidence type="ECO:0000256" key="2">
    <source>
        <dbReference type="ARBA" id="ARBA00022741"/>
    </source>
</evidence>
<dbReference type="SUPFAM" id="SSF52540">
    <property type="entry name" value="P-loop containing nucleoside triphosphate hydrolases"/>
    <property type="match status" value="1"/>
</dbReference>
<accession>A0A7C9TRB7</accession>
<dbReference type="InterPro" id="IPR003439">
    <property type="entry name" value="ABC_transporter-like_ATP-bd"/>
</dbReference>
<dbReference type="GO" id="GO:0098796">
    <property type="term" value="C:membrane protein complex"/>
    <property type="evidence" value="ECO:0007669"/>
    <property type="project" value="UniProtKB-ARBA"/>
</dbReference>
<dbReference type="AlphaFoldDB" id="A0A7C9TRB7"/>
<dbReference type="CDD" id="cd03255">
    <property type="entry name" value="ABC_MJ0796_LolCDE_FtsE"/>
    <property type="match status" value="1"/>
</dbReference>
<evidence type="ECO:0000256" key="3">
    <source>
        <dbReference type="ARBA" id="ARBA00022840"/>
    </source>
</evidence>
<dbReference type="InterPro" id="IPR027417">
    <property type="entry name" value="P-loop_NTPase"/>
</dbReference>
<dbReference type="InterPro" id="IPR017911">
    <property type="entry name" value="MacB-like_ATP-bd"/>
</dbReference>
<dbReference type="GO" id="GO:0005524">
    <property type="term" value="F:ATP binding"/>
    <property type="evidence" value="ECO:0007669"/>
    <property type="project" value="UniProtKB-KW"/>
</dbReference>
<name>A0A7C9TRB7_9MICO</name>
<sequence>MTMPATLASAPPVLALDRIHQVYGAGDAAVHALRGIDLAVSAGDYVAIMGPSGSGKSTLMNLLGCLDVASSGTYTLAGTDVGDLDEKQLARVRNREIGFIFQSFNLVNTMTALGNTELPLAYGGVGRRERRARALAALDMVGLSHRADHHPQELSGGQQQRVAIARALVTNPTLVLADEPTGNLDSESTHEILAIFDQLAASGRTIVIITHEENVAERAHRVLSISDGLIVSDRINAGVREAARRASGIAARRSAR</sequence>
<keyword evidence="2" id="KW-0547">Nucleotide-binding</keyword>
<dbReference type="PROSITE" id="PS50893">
    <property type="entry name" value="ABC_TRANSPORTER_2"/>
    <property type="match status" value="1"/>
</dbReference>
<organism evidence="5 6">
    <name type="scientific">Galbitalea soli</name>
    <dbReference type="NCBI Taxonomy" id="1268042"/>
    <lineage>
        <taxon>Bacteria</taxon>
        <taxon>Bacillati</taxon>
        <taxon>Actinomycetota</taxon>
        <taxon>Actinomycetes</taxon>
        <taxon>Micrococcales</taxon>
        <taxon>Microbacteriaceae</taxon>
        <taxon>Galbitalea</taxon>
    </lineage>
</organism>